<evidence type="ECO:0000256" key="1">
    <source>
        <dbReference type="ARBA" id="ARBA00004123"/>
    </source>
</evidence>
<evidence type="ECO:0000256" key="3">
    <source>
        <dbReference type="ARBA" id="ARBA00022723"/>
    </source>
</evidence>
<dbReference type="PROSITE" id="PS50157">
    <property type="entry name" value="ZINC_FINGER_C2H2_2"/>
    <property type="match status" value="6"/>
</dbReference>
<organism evidence="13 14">
    <name type="scientific">Phlebotomus papatasi</name>
    <name type="common">Sandfly</name>
    <dbReference type="NCBI Taxonomy" id="29031"/>
    <lineage>
        <taxon>Eukaryota</taxon>
        <taxon>Metazoa</taxon>
        <taxon>Ecdysozoa</taxon>
        <taxon>Arthropoda</taxon>
        <taxon>Hexapoda</taxon>
        <taxon>Insecta</taxon>
        <taxon>Pterygota</taxon>
        <taxon>Neoptera</taxon>
        <taxon>Endopterygota</taxon>
        <taxon>Diptera</taxon>
        <taxon>Nematocera</taxon>
        <taxon>Psychodoidea</taxon>
        <taxon>Psychodidae</taxon>
        <taxon>Phlebotomus</taxon>
        <taxon>Phlebotomus</taxon>
    </lineage>
</organism>
<dbReference type="Pfam" id="PF07776">
    <property type="entry name" value="zf-AD"/>
    <property type="match status" value="1"/>
</dbReference>
<comment type="similarity">
    <text evidence="11">Belongs to the snail C2H2-type zinc-finger protein family.</text>
</comment>
<dbReference type="PROSITE" id="PS00028">
    <property type="entry name" value="ZINC_FINGER_C2H2_1"/>
    <property type="match status" value="7"/>
</dbReference>
<keyword evidence="9" id="KW-0804">Transcription</keyword>
<reference evidence="13" key="1">
    <citation type="submission" date="2022-08" db="UniProtKB">
        <authorList>
            <consortium name="EnsemblMetazoa"/>
        </authorList>
    </citation>
    <scope>IDENTIFICATION</scope>
    <source>
        <strain evidence="13">Israel</strain>
    </source>
</reference>
<evidence type="ECO:0000256" key="7">
    <source>
        <dbReference type="ARBA" id="ARBA00023015"/>
    </source>
</evidence>
<dbReference type="SUPFAM" id="SSF57667">
    <property type="entry name" value="beta-beta-alpha zinc fingers"/>
    <property type="match status" value="5"/>
</dbReference>
<evidence type="ECO:0000313" key="14">
    <source>
        <dbReference type="Proteomes" id="UP000092462"/>
    </source>
</evidence>
<comment type="subcellular location">
    <subcellularLocation>
        <location evidence="1">Nucleus</location>
    </subcellularLocation>
</comment>
<dbReference type="PANTHER" id="PTHR24388">
    <property type="entry name" value="ZINC FINGER PROTEIN"/>
    <property type="match status" value="1"/>
</dbReference>
<keyword evidence="10" id="KW-0539">Nucleus</keyword>
<sequence>MDANSNSVCRLCLRSKKHLQSIVDGAFEAVSYLDVYSECVGRTLEDFPEYPMKMCRKCENEMLIAYQFRLKCLDTEEKLRAATEQPEFVDVKEEPEDVRGESDDQDETEEKEEEVPVRRRRSKSAEGEEEKKYPCEICGNRYPSRNSLNAHRWHIHKLRPPVMPCKRCGGNFKTRQEKNGHECLRQCEHCGKNISGKHFAMHLMRHTNTKKEYKCSLCPKEYFTPADLSKHKLVSHVKNEFTLCVICGKMVKQSNLHMHAKSHQPKSEATKKTFPCEECSKVYCSAASLRIHVDTIHLGMKVLKVKCPHCQMGFKEHSHRTAHIYKYHLKKPLFSCVHCQKDFYHKSHFNNHNKVHHSFEKLYHCSICSKAFALDSRRKMHEALHSDERRFMCSTCSKSFKLRNHLIRHMRGHTGEKIFCCPHCSNLFYSIRSVRGHVKRDHPDKEMPPPGTILSKKKLDQLAKQRELEQSLLNIPVDPQLLPTKSN</sequence>
<dbReference type="GO" id="GO:0000981">
    <property type="term" value="F:DNA-binding transcription factor activity, RNA polymerase II-specific"/>
    <property type="evidence" value="ECO:0007669"/>
    <property type="project" value="TreeGrafter"/>
</dbReference>
<dbReference type="InterPro" id="IPR036236">
    <property type="entry name" value="Znf_C2H2_sf"/>
</dbReference>
<dbReference type="PANTHER" id="PTHR24388:SF54">
    <property type="entry name" value="PROTEIN ESCARGOT"/>
    <property type="match status" value="1"/>
</dbReference>
<evidence type="ECO:0000256" key="12">
    <source>
        <dbReference type="SAM" id="MobiDB-lite"/>
    </source>
</evidence>
<dbReference type="EnsemblMetazoa" id="PPAI000035-RA">
    <property type="protein sequence ID" value="PPAI000035-PA"/>
    <property type="gene ID" value="PPAI000035"/>
</dbReference>
<dbReference type="GO" id="GO:0005634">
    <property type="term" value="C:nucleus"/>
    <property type="evidence" value="ECO:0007669"/>
    <property type="project" value="UniProtKB-SubCell"/>
</dbReference>
<dbReference type="Gene3D" id="3.30.160.60">
    <property type="entry name" value="Classic Zinc Finger"/>
    <property type="match status" value="6"/>
</dbReference>
<dbReference type="AlphaFoldDB" id="A0A1B0CYG1"/>
<protein>
    <submittedName>
        <fullName evidence="13">Uncharacterized protein</fullName>
    </submittedName>
</protein>
<dbReference type="Proteomes" id="UP000092462">
    <property type="component" value="Unassembled WGS sequence"/>
</dbReference>
<name>A0A1B0CYG1_PHLPP</name>
<feature type="compositionally biased region" description="Acidic residues" evidence="12">
    <location>
        <begin position="103"/>
        <end position="113"/>
    </location>
</feature>
<proteinExistence type="inferred from homology"/>
<dbReference type="Pfam" id="PF00096">
    <property type="entry name" value="zf-C2H2"/>
    <property type="match status" value="3"/>
</dbReference>
<keyword evidence="4" id="KW-0677">Repeat</keyword>
<keyword evidence="6" id="KW-0862">Zinc</keyword>
<evidence type="ECO:0000256" key="2">
    <source>
        <dbReference type="ARBA" id="ARBA00006991"/>
    </source>
</evidence>
<dbReference type="InterPro" id="IPR012934">
    <property type="entry name" value="Znf_AD"/>
</dbReference>
<evidence type="ECO:0000256" key="4">
    <source>
        <dbReference type="ARBA" id="ARBA00022737"/>
    </source>
</evidence>
<dbReference type="EMBL" id="AJVK01000144">
    <property type="status" value="NOT_ANNOTATED_CDS"/>
    <property type="molecule type" value="Genomic_DNA"/>
</dbReference>
<dbReference type="EMBL" id="AJVK01000145">
    <property type="status" value="NOT_ANNOTATED_CDS"/>
    <property type="molecule type" value="Genomic_DNA"/>
</dbReference>
<dbReference type="FunFam" id="3.30.160.60:FF:001370">
    <property type="entry name" value="Zinc finger protein"/>
    <property type="match status" value="1"/>
</dbReference>
<keyword evidence="8" id="KW-0238">DNA-binding</keyword>
<evidence type="ECO:0000256" key="11">
    <source>
        <dbReference type="ARBA" id="ARBA00037948"/>
    </source>
</evidence>
<evidence type="ECO:0000256" key="9">
    <source>
        <dbReference type="ARBA" id="ARBA00023163"/>
    </source>
</evidence>
<dbReference type="SMART" id="SM00355">
    <property type="entry name" value="ZnF_C2H2"/>
    <property type="match status" value="10"/>
</dbReference>
<keyword evidence="3" id="KW-0479">Metal-binding</keyword>
<dbReference type="InterPro" id="IPR050527">
    <property type="entry name" value="Snail/Krueppel_Znf"/>
</dbReference>
<comment type="similarity">
    <text evidence="2">Belongs to the krueppel C2H2-type zinc-finger protein family.</text>
</comment>
<evidence type="ECO:0000256" key="5">
    <source>
        <dbReference type="ARBA" id="ARBA00022771"/>
    </source>
</evidence>
<keyword evidence="14" id="KW-1185">Reference proteome</keyword>
<accession>A0A1B0CYG1</accession>
<evidence type="ECO:0000256" key="8">
    <source>
        <dbReference type="ARBA" id="ARBA00023125"/>
    </source>
</evidence>
<dbReference type="VEuPathDB" id="VectorBase:PPAI000035"/>
<feature type="compositionally biased region" description="Basic and acidic residues" evidence="12">
    <location>
        <begin position="89"/>
        <end position="102"/>
    </location>
</feature>
<dbReference type="SUPFAM" id="SSF57716">
    <property type="entry name" value="Glucocorticoid receptor-like (DNA-binding domain)"/>
    <property type="match status" value="1"/>
</dbReference>
<evidence type="ECO:0000313" key="13">
    <source>
        <dbReference type="EnsemblMetazoa" id="PPAI000035-PA"/>
    </source>
</evidence>
<dbReference type="InterPro" id="IPR013087">
    <property type="entry name" value="Znf_C2H2_type"/>
</dbReference>
<dbReference type="PROSITE" id="PS51915">
    <property type="entry name" value="ZAD"/>
    <property type="match status" value="1"/>
</dbReference>
<evidence type="ECO:0000256" key="6">
    <source>
        <dbReference type="ARBA" id="ARBA00022833"/>
    </source>
</evidence>
<keyword evidence="5" id="KW-0863">Zinc-finger</keyword>
<evidence type="ECO:0000256" key="10">
    <source>
        <dbReference type="ARBA" id="ARBA00023242"/>
    </source>
</evidence>
<dbReference type="VEuPathDB" id="VectorBase:PPAPM1_001868"/>
<dbReference type="SMART" id="SM00868">
    <property type="entry name" value="zf-AD"/>
    <property type="match status" value="1"/>
</dbReference>
<keyword evidence="7" id="KW-0805">Transcription regulation</keyword>
<feature type="region of interest" description="Disordered" evidence="12">
    <location>
        <begin position="84"/>
        <end position="125"/>
    </location>
</feature>
<dbReference type="GO" id="GO:0008270">
    <property type="term" value="F:zinc ion binding"/>
    <property type="evidence" value="ECO:0007669"/>
    <property type="project" value="UniProtKB-UniRule"/>
</dbReference>
<dbReference type="GO" id="GO:0000978">
    <property type="term" value="F:RNA polymerase II cis-regulatory region sequence-specific DNA binding"/>
    <property type="evidence" value="ECO:0007669"/>
    <property type="project" value="TreeGrafter"/>
</dbReference>